<dbReference type="HOGENOM" id="CLU_330679_0_0_1"/>
<dbReference type="GeneID" id="24105399"/>
<gene>
    <name evidence="3" type="ORF">PHSY_000087</name>
</gene>
<feature type="compositionally biased region" description="Polar residues" evidence="2">
    <location>
        <begin position="166"/>
        <end position="175"/>
    </location>
</feature>
<dbReference type="PANTHER" id="PTHR31668:SF30">
    <property type="entry name" value="ZN(II)2CYS6 TRANSCRIPTION FACTOR (EUROFUNG)"/>
    <property type="match status" value="1"/>
</dbReference>
<dbReference type="EMBL" id="DF238767">
    <property type="protein sequence ID" value="GAC92533.1"/>
    <property type="molecule type" value="Genomic_DNA"/>
</dbReference>
<evidence type="ECO:0000313" key="4">
    <source>
        <dbReference type="Proteomes" id="UP000014071"/>
    </source>
</evidence>
<evidence type="ECO:0000256" key="2">
    <source>
        <dbReference type="SAM" id="MobiDB-lite"/>
    </source>
</evidence>
<dbReference type="Proteomes" id="UP000014071">
    <property type="component" value="Unassembled WGS sequence"/>
</dbReference>
<feature type="compositionally biased region" description="Polar residues" evidence="2">
    <location>
        <begin position="132"/>
        <end position="141"/>
    </location>
</feature>
<dbReference type="SUPFAM" id="SSF57701">
    <property type="entry name" value="Zn2/Cys6 DNA-binding domain"/>
    <property type="match status" value="1"/>
</dbReference>
<dbReference type="GO" id="GO:0008270">
    <property type="term" value="F:zinc ion binding"/>
    <property type="evidence" value="ECO:0007669"/>
    <property type="project" value="InterPro"/>
</dbReference>
<dbReference type="OrthoDB" id="2595934at2759"/>
<evidence type="ECO:0000256" key="1">
    <source>
        <dbReference type="ARBA" id="ARBA00023242"/>
    </source>
</evidence>
<dbReference type="AlphaFoldDB" id="R9NVL3"/>
<proteinExistence type="predicted"/>
<sequence>MRQFDRSVGVDISNRPSFPLRRSFVLLDLLVTSDRPGSTFHCVRPQVLGRSIIYVWQMSAASRYPRKRPLAKRSCLKCREAKARCELPDIYIDSSRTPLSAEKQCHRCRALDIDCIVWDGDRKRKPRLGGPNKNTPGSSQDLEACSAPESGDASQSYQAAEVARRNAQTQSTQEKSPLIFDCQLGDASGSSSSSYPKRTLEGEQLGLSDLRHAQQQLIGRQKGWKSTSKTLNTLMERLMHGNTYHDYLKLRIDAPPHTPDMVTFLPRERMQQLNVQLQDYLVEHPYLPSFLKLREEQAQSATAPRSLLLAAMTLLGLKGVHDELVSSEVRTLSNYVDRLGTQLLLSSPRDVHLVMAFELLLAHEPGLIGTAASQFEPESRGFGLASENLLTCATKIAKELKLDSDLTCSQHTPSSIARLSLWCCLRSWDGVFGFMGEKVAIPEDLDQGFAATVRQTLACVDDGGKELPLPPRLRDANASMATSFEEMRQFCAQSEERLGRDGILRSAGRTVLCMRIETVCCLFSSLRKLQSLLVDTSSSLREKRERIVETTTSAYDAIMQVRHNSHERMGFYAGQRIVRLWEQVSHIECAFFSAILGSYATSALFSGDLDGQIDSHKLVQVIRFGLVPAEQIGKLGRYSVDASLTLLATVSQMDHQPALRRQSRQSVRTMSRYLHRLPTLLVCAMTVHAARQCLENIAFVLVAWARAPTDADTSITLMEAATVQLRQLSLPSSVERAHTISQLSADYIDEMVETARLWQVYYRVYRPVSSIKLDQASESTEPDAGTAVQESACVNSDCDGIASSKQAPSFSRATPMDFLASAAEAATASRAAHGAENIVGTHVEAFANDASFASALATTTDLLAAPRHTRDRGIVWNDGPSSTATTSSHAGMIDAEIYNAQVPFDIEAFLKDVDQLF</sequence>
<dbReference type="InterPro" id="IPR050797">
    <property type="entry name" value="Carb_Metab_Trans_Reg"/>
</dbReference>
<evidence type="ECO:0000313" key="3">
    <source>
        <dbReference type="EMBL" id="GAC92533.1"/>
    </source>
</evidence>
<reference evidence="4" key="1">
    <citation type="journal article" date="2013" name="Genome Announc.">
        <title>Draft genome sequence of the basidiomycetous yeast-like fungus Pseudozyma hubeiensis SY62, which produces an abundant amount of the biosurfactant mannosylerythritol lipids.</title>
        <authorList>
            <person name="Konishi M."/>
            <person name="Hatada Y."/>
            <person name="Horiuchi J."/>
        </authorList>
    </citation>
    <scope>NUCLEOTIDE SEQUENCE [LARGE SCALE GENOMIC DNA]</scope>
    <source>
        <strain evidence="4">SY62</strain>
    </source>
</reference>
<accession>R9NVL3</accession>
<dbReference type="STRING" id="1305764.R9NVL3"/>
<dbReference type="GO" id="GO:0000981">
    <property type="term" value="F:DNA-binding transcription factor activity, RNA polymerase II-specific"/>
    <property type="evidence" value="ECO:0007669"/>
    <property type="project" value="InterPro"/>
</dbReference>
<dbReference type="RefSeq" id="XP_012186120.1">
    <property type="nucleotide sequence ID" value="XM_012330730.1"/>
</dbReference>
<protein>
    <submittedName>
        <fullName evidence="3">Transcription factor</fullName>
    </submittedName>
</protein>
<keyword evidence="1" id="KW-0539">Nucleus</keyword>
<feature type="region of interest" description="Disordered" evidence="2">
    <location>
        <begin position="124"/>
        <end position="198"/>
    </location>
</feature>
<dbReference type="InterPro" id="IPR036864">
    <property type="entry name" value="Zn2-C6_fun-type_DNA-bd_sf"/>
</dbReference>
<name>R9NVL3_PSEHS</name>
<organism evidence="3 4">
    <name type="scientific">Pseudozyma hubeiensis (strain SY62)</name>
    <name type="common">Yeast</name>
    <dbReference type="NCBI Taxonomy" id="1305764"/>
    <lineage>
        <taxon>Eukaryota</taxon>
        <taxon>Fungi</taxon>
        <taxon>Dikarya</taxon>
        <taxon>Basidiomycota</taxon>
        <taxon>Ustilaginomycotina</taxon>
        <taxon>Ustilaginomycetes</taxon>
        <taxon>Ustilaginales</taxon>
        <taxon>Ustilaginaceae</taxon>
        <taxon>Pseudozyma</taxon>
    </lineage>
</organism>
<dbReference type="Gene3D" id="4.10.240.10">
    <property type="entry name" value="Zn(2)-C6 fungal-type DNA-binding domain"/>
    <property type="match status" value="1"/>
</dbReference>
<dbReference type="PANTHER" id="PTHR31668">
    <property type="entry name" value="GLUCOSE TRANSPORT TRANSCRIPTION REGULATOR RGT1-RELATED-RELATED"/>
    <property type="match status" value="1"/>
</dbReference>
<keyword evidence="4" id="KW-1185">Reference proteome</keyword>
<dbReference type="eggNOG" id="ENOG502SF1A">
    <property type="taxonomic scope" value="Eukaryota"/>
</dbReference>